<proteinExistence type="predicted"/>
<gene>
    <name evidence="1" type="ORF">ACFQZX_04635</name>
</gene>
<sequence length="61" mass="6950">MFVLLFTPVDVHFFFSAKKKRTKEKTLRLRQLAFEGSSIAVPVLPQSANAAFNLIELALLW</sequence>
<reference evidence="2" key="1">
    <citation type="journal article" date="2019" name="Int. J. Syst. Evol. Microbiol.">
        <title>The Global Catalogue of Microorganisms (GCM) 10K type strain sequencing project: providing services to taxonomists for standard genome sequencing and annotation.</title>
        <authorList>
            <consortium name="The Broad Institute Genomics Platform"/>
            <consortium name="The Broad Institute Genome Sequencing Center for Infectious Disease"/>
            <person name="Wu L."/>
            <person name="Ma J."/>
        </authorList>
    </citation>
    <scope>NUCLEOTIDE SEQUENCE [LARGE SCALE GENOMIC DNA]</scope>
    <source>
        <strain evidence="2">CCUG 61484</strain>
    </source>
</reference>
<comment type="caution">
    <text evidence="1">The sequence shown here is derived from an EMBL/GenBank/DDBJ whole genome shotgun (WGS) entry which is preliminary data.</text>
</comment>
<name>A0ABW3APW7_9SPHI</name>
<dbReference type="Proteomes" id="UP001597010">
    <property type="component" value="Unassembled WGS sequence"/>
</dbReference>
<dbReference type="RefSeq" id="WP_377111854.1">
    <property type="nucleotide sequence ID" value="NZ_JBHTHZ010000002.1"/>
</dbReference>
<evidence type="ECO:0000313" key="2">
    <source>
        <dbReference type="Proteomes" id="UP001597010"/>
    </source>
</evidence>
<keyword evidence="2" id="KW-1185">Reference proteome</keyword>
<evidence type="ECO:0000313" key="1">
    <source>
        <dbReference type="EMBL" id="MFD0792890.1"/>
    </source>
</evidence>
<protein>
    <submittedName>
        <fullName evidence="1">Uncharacterized protein</fullName>
    </submittedName>
</protein>
<accession>A0ABW3APW7</accession>
<dbReference type="EMBL" id="JBHTHZ010000002">
    <property type="protein sequence ID" value="MFD0792890.1"/>
    <property type="molecule type" value="Genomic_DNA"/>
</dbReference>
<organism evidence="1 2">
    <name type="scientific">Mucilaginibacter litoreus</name>
    <dbReference type="NCBI Taxonomy" id="1048221"/>
    <lineage>
        <taxon>Bacteria</taxon>
        <taxon>Pseudomonadati</taxon>
        <taxon>Bacteroidota</taxon>
        <taxon>Sphingobacteriia</taxon>
        <taxon>Sphingobacteriales</taxon>
        <taxon>Sphingobacteriaceae</taxon>
        <taxon>Mucilaginibacter</taxon>
    </lineage>
</organism>